<evidence type="ECO:0000259" key="1">
    <source>
        <dbReference type="Pfam" id="PF14216"/>
    </source>
</evidence>
<dbReference type="RefSeq" id="WP_070947352.1">
    <property type="nucleotide sequence ID" value="NZ_MLIQ01000008.1"/>
</dbReference>
<name>A0A1S1LVK8_MYCCH</name>
<gene>
    <name evidence="2" type="ORF">BKG82_02245</name>
</gene>
<evidence type="ECO:0000313" key="3">
    <source>
        <dbReference type="Proteomes" id="UP000180043"/>
    </source>
</evidence>
<comment type="caution">
    <text evidence="2">The sequence shown here is derived from an EMBL/GenBank/DDBJ whole genome shotgun (WGS) entry which is preliminary data.</text>
</comment>
<evidence type="ECO:0000313" key="2">
    <source>
        <dbReference type="EMBL" id="OHU60713.1"/>
    </source>
</evidence>
<feature type="domain" description="DUF4326" evidence="1">
    <location>
        <begin position="9"/>
        <end position="124"/>
    </location>
</feature>
<reference evidence="2 3" key="1">
    <citation type="submission" date="2016-10" db="EMBL/GenBank/DDBJ databases">
        <title>Evaluation of Human, Veterinary and Environmental Mycobacterium chelonae Isolates by Core Genome Phylogenomic Analysis, Targeted Gene Comparison, and Anti-microbial Susceptibility Patterns: A Tale of Mistaken Identities.</title>
        <authorList>
            <person name="Fogelson S.B."/>
            <person name="Camus A.C."/>
            <person name="Lorenz W."/>
            <person name="Vasireddy R."/>
            <person name="Vasireddy S."/>
            <person name="Smith T."/>
            <person name="Brown-Elliott B.A."/>
            <person name="Wallace R.J.Jr."/>
            <person name="Hasan N.A."/>
            <person name="Reischl U."/>
            <person name="Sanchez S."/>
        </authorList>
    </citation>
    <scope>NUCLEOTIDE SEQUENCE [LARGE SCALE GENOMIC DNA]</scope>
    <source>
        <strain evidence="2 3">15515</strain>
    </source>
</reference>
<dbReference type="InterPro" id="IPR025475">
    <property type="entry name" value="DUF4326"/>
</dbReference>
<dbReference type="Proteomes" id="UP000180043">
    <property type="component" value="Unassembled WGS sequence"/>
</dbReference>
<accession>A0A1S1LVK8</accession>
<sequence>MPERIQLRRTKGWRKPEGAIVVSRPSRWGNPFRIYHGHSLIGPRWGQARGTWGHINANACIYGYVTTSGHMDIQAAVDQFRLLMNVRARDESDRLREWLAPLRGHDLACWCPLDQPCHGDVLLEIANFSTESEVTA</sequence>
<dbReference type="EMBL" id="MLIQ01000008">
    <property type="protein sequence ID" value="OHU60713.1"/>
    <property type="molecule type" value="Genomic_DNA"/>
</dbReference>
<protein>
    <recommendedName>
        <fullName evidence="1">DUF4326 domain-containing protein</fullName>
    </recommendedName>
</protein>
<dbReference type="AlphaFoldDB" id="A0A1S1LVK8"/>
<proteinExistence type="predicted"/>
<dbReference type="Pfam" id="PF14216">
    <property type="entry name" value="DUF4326"/>
    <property type="match status" value="1"/>
</dbReference>
<organism evidence="2 3">
    <name type="scientific">Mycobacteroides chelonae</name>
    <name type="common">Mycobacterium chelonae</name>
    <dbReference type="NCBI Taxonomy" id="1774"/>
    <lineage>
        <taxon>Bacteria</taxon>
        <taxon>Bacillati</taxon>
        <taxon>Actinomycetota</taxon>
        <taxon>Actinomycetes</taxon>
        <taxon>Mycobacteriales</taxon>
        <taxon>Mycobacteriaceae</taxon>
        <taxon>Mycobacteroides</taxon>
    </lineage>
</organism>